<dbReference type="RefSeq" id="XP_031855481.1">
    <property type="nucleotide sequence ID" value="XM_031999590.1"/>
</dbReference>
<evidence type="ECO:0000313" key="2">
    <source>
        <dbReference type="EMBL" id="VVT56170.1"/>
    </source>
</evidence>
<feature type="transmembrane region" description="Helical" evidence="1">
    <location>
        <begin position="154"/>
        <end position="177"/>
    </location>
</feature>
<reference evidence="2 3" key="1">
    <citation type="submission" date="2019-09" db="EMBL/GenBank/DDBJ databases">
        <authorList>
            <person name="Brejova B."/>
        </authorList>
    </citation>
    <scope>NUCLEOTIDE SEQUENCE [LARGE SCALE GENOMIC DNA]</scope>
</reference>
<dbReference type="GeneID" id="43583690"/>
<dbReference type="Proteomes" id="UP000398389">
    <property type="component" value="Unassembled WGS sequence"/>
</dbReference>
<keyword evidence="3" id="KW-1185">Reference proteome</keyword>
<evidence type="ECO:0000256" key="1">
    <source>
        <dbReference type="SAM" id="Phobius"/>
    </source>
</evidence>
<accession>A0A5E8BZX9</accession>
<name>A0A5E8BZX9_9ASCO</name>
<keyword evidence="1" id="KW-0472">Membrane</keyword>
<gene>
    <name evidence="2" type="ORF">SAPINGB_P004875</name>
</gene>
<dbReference type="AlphaFoldDB" id="A0A5E8BZX9"/>
<sequence length="215" mass="24326">MLVKYFALDSKQQYPGRQAFLLAQVPDGFSQVIPLSDDTLTYRYYPGKGLDSAAATMYISDDTQFLHPIFVGFESEEPIDSSTGGVDGIFAINTASSFGPGKSCSKQLITVLIRLLSIPQATWKFSIKYEKFGNVDIYTKRALLLVTIVRSKTVAIMIPLYLFSFKKAFVLYFRLLLGRKKMDIWYLDIEAAYFKANVDRDLYLKVSDGVKTKKQ</sequence>
<protein>
    <submittedName>
        <fullName evidence="2">Uncharacterized protein</fullName>
    </submittedName>
</protein>
<proteinExistence type="predicted"/>
<keyword evidence="1" id="KW-1133">Transmembrane helix</keyword>
<organism evidence="2 3">
    <name type="scientific">Magnusiomyces paraingens</name>
    <dbReference type="NCBI Taxonomy" id="2606893"/>
    <lineage>
        <taxon>Eukaryota</taxon>
        <taxon>Fungi</taxon>
        <taxon>Dikarya</taxon>
        <taxon>Ascomycota</taxon>
        <taxon>Saccharomycotina</taxon>
        <taxon>Dipodascomycetes</taxon>
        <taxon>Dipodascales</taxon>
        <taxon>Dipodascaceae</taxon>
        <taxon>Magnusiomyces</taxon>
    </lineage>
</organism>
<keyword evidence="1" id="KW-0812">Transmembrane</keyword>
<evidence type="ECO:0000313" key="3">
    <source>
        <dbReference type="Proteomes" id="UP000398389"/>
    </source>
</evidence>
<dbReference type="EMBL" id="CABVLU010000004">
    <property type="protein sequence ID" value="VVT56170.1"/>
    <property type="molecule type" value="Genomic_DNA"/>
</dbReference>